<keyword evidence="5" id="KW-1185">Reference proteome</keyword>
<keyword evidence="3" id="KW-0732">Signal</keyword>
<sequence>MKKLLALVVLVISLCAVQASWASQPYLGRGTWNFTGTGTGTVAGSSETVSAVISGVARVESTGEAGDEWITRFIEESTWKLSSTNGYTQTYSLREDIPMNYHNTDNTYTFSDGGLTWHCVILDENTATMTCKGTTYIEGYRATVNITYNAKRDGVPETPTPTPTPDVPGSSSDSGGGGCTVGAFSPLMALLLVPVLLLRR</sequence>
<evidence type="ECO:0000313" key="4">
    <source>
        <dbReference type="EMBL" id="SMG44247.1"/>
    </source>
</evidence>
<protein>
    <submittedName>
        <fullName evidence="4">Synergist-CTERM protein sorting domain-containing protein</fullName>
    </submittedName>
</protein>
<dbReference type="AlphaFoldDB" id="A0A1X7KTN2"/>
<accession>A0A1X7KTN2</accession>
<dbReference type="NCBIfam" id="TIGR04564">
    <property type="entry name" value="Synergist_CTERM"/>
    <property type="match status" value="1"/>
</dbReference>
<keyword evidence="2" id="KW-1133">Transmembrane helix</keyword>
<proteinExistence type="predicted"/>
<dbReference type="RefSeq" id="WP_085545363.1">
    <property type="nucleotide sequence ID" value="NZ_FXBB01000035.1"/>
</dbReference>
<dbReference type="STRING" id="561720.SAMN06275492_13516"/>
<organism evidence="4 5">
    <name type="scientific">Dethiosulfovibrio salsuginis</name>
    <dbReference type="NCBI Taxonomy" id="561720"/>
    <lineage>
        <taxon>Bacteria</taxon>
        <taxon>Thermotogati</taxon>
        <taxon>Synergistota</taxon>
        <taxon>Synergistia</taxon>
        <taxon>Synergistales</taxon>
        <taxon>Dethiosulfovibrionaceae</taxon>
        <taxon>Dethiosulfovibrio</taxon>
    </lineage>
</organism>
<feature type="chain" id="PRO_5013367326" evidence="3">
    <location>
        <begin position="23"/>
        <end position="200"/>
    </location>
</feature>
<dbReference type="InterPro" id="IPR030821">
    <property type="entry name" value="Synergist_CTERM"/>
</dbReference>
<name>A0A1X7KTN2_9BACT</name>
<evidence type="ECO:0000313" key="5">
    <source>
        <dbReference type="Proteomes" id="UP000193355"/>
    </source>
</evidence>
<feature type="region of interest" description="Disordered" evidence="1">
    <location>
        <begin position="151"/>
        <end position="175"/>
    </location>
</feature>
<evidence type="ECO:0000256" key="3">
    <source>
        <dbReference type="SAM" id="SignalP"/>
    </source>
</evidence>
<keyword evidence="2" id="KW-0472">Membrane</keyword>
<evidence type="ECO:0000256" key="2">
    <source>
        <dbReference type="SAM" id="Phobius"/>
    </source>
</evidence>
<feature type="signal peptide" evidence="3">
    <location>
        <begin position="1"/>
        <end position="22"/>
    </location>
</feature>
<dbReference type="EMBL" id="FXBB01000035">
    <property type="protein sequence ID" value="SMG44247.1"/>
    <property type="molecule type" value="Genomic_DNA"/>
</dbReference>
<evidence type="ECO:0000256" key="1">
    <source>
        <dbReference type="SAM" id="MobiDB-lite"/>
    </source>
</evidence>
<feature type="transmembrane region" description="Helical" evidence="2">
    <location>
        <begin position="180"/>
        <end position="198"/>
    </location>
</feature>
<reference evidence="5" key="1">
    <citation type="submission" date="2017-04" db="EMBL/GenBank/DDBJ databases">
        <authorList>
            <person name="Varghese N."/>
            <person name="Submissions S."/>
        </authorList>
    </citation>
    <scope>NUCLEOTIDE SEQUENCE [LARGE SCALE GENOMIC DNA]</scope>
    <source>
        <strain evidence="5">USBA 82</strain>
    </source>
</reference>
<dbReference type="Proteomes" id="UP000193355">
    <property type="component" value="Unassembled WGS sequence"/>
</dbReference>
<dbReference type="OrthoDB" id="9912576at2"/>
<keyword evidence="2" id="KW-0812">Transmembrane</keyword>
<gene>
    <name evidence="4" type="ORF">SAMN06275492_13516</name>
</gene>